<protein>
    <submittedName>
        <fullName evidence="2">Uncharacterized protein</fullName>
    </submittedName>
</protein>
<dbReference type="AlphaFoldDB" id="A0A8T4IQ87"/>
<name>A0A8T4IQ87_9ACTN</name>
<evidence type="ECO:0000313" key="2">
    <source>
        <dbReference type="EMBL" id="MBR7673895.1"/>
    </source>
</evidence>
<sequence length="436" mass="47013">MLPDIGLYYPYIHFRSDAWLKTAALYWPHMARVVPGDYALRDSRTVRALADDLGFITAVGPARTAEAVAPVFLEVIERYGEGLSRLYGRPGRGLALWQSEPQPHAWPELPAPNVDSEPRAPFAWSPEPGQTWEVPAPAYREGDGRGTPALAGLSYQEVAPALRTALYESGLAVEAQRSRFGRGDALPWVAMAAPLVWVYKCVFTEHLARAGGYAPTTDQEFAHMTSDDWTAERIARVLVGGQPGPPPSEPEGPEGGKGPGRATAMAMLAVEIVVPADIARVPVEKIVKLRTDHRAEFDAFTAAVSGLAAELHEDLATVVDPESRELRLRLAIRNRLTTPLDELRKAMRGLRFSTAVDTLTMKVELPSAVTAVAGSALVGEPVVGGIVGGAIALAGVRRAASRQRQELLRGSPVAYLLALERGLRPAPLLRRLAGNA</sequence>
<evidence type="ECO:0000313" key="3">
    <source>
        <dbReference type="Proteomes" id="UP000675554"/>
    </source>
</evidence>
<dbReference type="InterPro" id="IPR046203">
    <property type="entry name" value="DUF6236"/>
</dbReference>
<dbReference type="EMBL" id="JAGSMN010000269">
    <property type="protein sequence ID" value="MBR7673895.1"/>
    <property type="molecule type" value="Genomic_DNA"/>
</dbReference>
<evidence type="ECO:0000256" key="1">
    <source>
        <dbReference type="SAM" id="MobiDB-lite"/>
    </source>
</evidence>
<dbReference type="Proteomes" id="UP000675554">
    <property type="component" value="Unassembled WGS sequence"/>
</dbReference>
<reference evidence="2" key="1">
    <citation type="submission" date="2021-04" db="EMBL/GenBank/DDBJ databases">
        <title>Sequencing of actinobacteria type strains.</title>
        <authorList>
            <person name="Nguyen G.-S."/>
            <person name="Wentzel A."/>
        </authorList>
    </citation>
    <scope>NUCLEOTIDE SEQUENCE</scope>
    <source>
        <strain evidence="2">DSM 42095</strain>
    </source>
</reference>
<proteinExistence type="predicted"/>
<gene>
    <name evidence="2" type="ORF">KDA82_12885</name>
</gene>
<accession>A0A8T4IQ87</accession>
<dbReference type="Pfam" id="PF19749">
    <property type="entry name" value="DUF6236"/>
    <property type="match status" value="1"/>
</dbReference>
<comment type="caution">
    <text evidence="2">The sequence shown here is derived from an EMBL/GenBank/DDBJ whole genome shotgun (WGS) entry which is preliminary data.</text>
</comment>
<organism evidence="2 3">
    <name type="scientific">Streptomyces daliensis</name>
    <dbReference type="NCBI Taxonomy" id="299421"/>
    <lineage>
        <taxon>Bacteria</taxon>
        <taxon>Bacillati</taxon>
        <taxon>Actinomycetota</taxon>
        <taxon>Actinomycetes</taxon>
        <taxon>Kitasatosporales</taxon>
        <taxon>Streptomycetaceae</taxon>
        <taxon>Streptomyces</taxon>
    </lineage>
</organism>
<keyword evidence="3" id="KW-1185">Reference proteome</keyword>
<feature type="region of interest" description="Disordered" evidence="1">
    <location>
        <begin position="239"/>
        <end position="261"/>
    </location>
</feature>